<dbReference type="GO" id="GO:0003677">
    <property type="term" value="F:DNA binding"/>
    <property type="evidence" value="ECO:0007669"/>
    <property type="project" value="InterPro"/>
</dbReference>
<proteinExistence type="predicted"/>
<evidence type="ECO:0000313" key="2">
    <source>
        <dbReference type="EMBL" id="ENO12679.1"/>
    </source>
</evidence>
<evidence type="ECO:0000313" key="3">
    <source>
        <dbReference type="Proteomes" id="UP000013165"/>
    </source>
</evidence>
<comment type="caution">
    <text evidence="2">The sequence shown here is derived from an EMBL/GenBank/DDBJ whole genome shotgun (WGS) entry which is preliminary data.</text>
</comment>
<dbReference type="eggNOG" id="COG0551">
    <property type="taxonomic scope" value="Bacteria"/>
</dbReference>
<keyword evidence="3" id="KW-1185">Reference proteome</keyword>
<dbReference type="HOGENOM" id="CLU_068011_2_0_6"/>
<dbReference type="GO" id="GO:0005694">
    <property type="term" value="C:chromosome"/>
    <property type="evidence" value="ECO:0007669"/>
    <property type="project" value="InterPro"/>
</dbReference>
<dbReference type="STRING" id="626887.J057_14795"/>
<dbReference type="GO" id="GO:0003916">
    <property type="term" value="F:DNA topoisomerase activity"/>
    <property type="evidence" value="ECO:0007669"/>
    <property type="project" value="InterPro"/>
</dbReference>
<accession>N6VXU9</accession>
<dbReference type="InterPro" id="IPR011528">
    <property type="entry name" value="NERD"/>
</dbReference>
<dbReference type="InterPro" id="IPR013498">
    <property type="entry name" value="Topo_IA_Znf"/>
</dbReference>
<dbReference type="Proteomes" id="UP000013165">
    <property type="component" value="Unassembled WGS sequence"/>
</dbReference>
<dbReference type="Pfam" id="PF08378">
    <property type="entry name" value="NERD"/>
    <property type="match status" value="1"/>
</dbReference>
<protein>
    <submittedName>
        <fullName evidence="2">Nuclease</fullName>
    </submittedName>
</protein>
<name>N6VXU9_9GAMM</name>
<dbReference type="AlphaFoldDB" id="N6VXU9"/>
<dbReference type="Gene3D" id="3.30.65.10">
    <property type="entry name" value="Bacterial Topoisomerase I, domain 1"/>
    <property type="match status" value="1"/>
</dbReference>
<dbReference type="RefSeq" id="WP_004580909.1">
    <property type="nucleotide sequence ID" value="NZ_AP028878.1"/>
</dbReference>
<dbReference type="PATRIC" id="fig|626887.3.peg.2954"/>
<dbReference type="OrthoDB" id="5782056at2"/>
<dbReference type="PROSITE" id="PS50965">
    <property type="entry name" value="NERD"/>
    <property type="match status" value="1"/>
</dbReference>
<sequence length="260" mass="29488">MDFAPALQPLIHALWYLIPLAILGGIINSPRFKGWVGESLVNLSARLFLDKKTYHLIRNVTLPTEDGTTQIDHIIVSRYGVFVVETKNMKGWIFGSAKQRYWTQKIYKHSQKFQNPLHQNYKHVKTVQALLGLSDAQVHSVVVFVGDSTFKTEMPGNVTRGGGYLRFIKSHQETVLTSEEVSQVVERIASGRLKGSFKTHREHVKHVQAIVEEKTNTVLCPKCQGDMVRRVVKRGENVGKEFWGCSAFPRCRGMLNLQAE</sequence>
<dbReference type="Pfam" id="PF01396">
    <property type="entry name" value="Zn_ribbon_Top1"/>
    <property type="match status" value="1"/>
</dbReference>
<dbReference type="EMBL" id="APLQ01000014">
    <property type="protein sequence ID" value="ENO12679.1"/>
    <property type="molecule type" value="Genomic_DNA"/>
</dbReference>
<feature type="domain" description="NERD" evidence="1">
    <location>
        <begin position="33"/>
        <end position="150"/>
    </location>
</feature>
<reference evidence="2 3" key="1">
    <citation type="journal article" date="2013" name="Genome Announc.">
        <title>Genome Sequence of the Polycyclic Aromatic Hydrocarbon-Degrading Bacterium Strain Marinobacter nanhaiticus D15-8WT.</title>
        <authorList>
            <person name="Cui Z."/>
            <person name="Gao W."/>
            <person name="Li Q."/>
            <person name="Xu G."/>
            <person name="Zheng L."/>
        </authorList>
    </citation>
    <scope>NUCLEOTIDE SEQUENCE [LARGE SCALE GENOMIC DNA]</scope>
    <source>
        <strain evidence="2 3">D15-8W</strain>
    </source>
</reference>
<dbReference type="SUPFAM" id="SSF57783">
    <property type="entry name" value="Zinc beta-ribbon"/>
    <property type="match status" value="1"/>
</dbReference>
<organism evidence="2 3">
    <name type="scientific">Marinobacter nanhaiticus D15-8W</name>
    <dbReference type="NCBI Taxonomy" id="626887"/>
    <lineage>
        <taxon>Bacteria</taxon>
        <taxon>Pseudomonadati</taxon>
        <taxon>Pseudomonadota</taxon>
        <taxon>Gammaproteobacteria</taxon>
        <taxon>Pseudomonadales</taxon>
        <taxon>Marinobacteraceae</taxon>
        <taxon>Marinobacter</taxon>
    </lineage>
</organism>
<dbReference type="GO" id="GO:0006265">
    <property type="term" value="P:DNA topological change"/>
    <property type="evidence" value="ECO:0007669"/>
    <property type="project" value="InterPro"/>
</dbReference>
<evidence type="ECO:0000259" key="1">
    <source>
        <dbReference type="PROSITE" id="PS50965"/>
    </source>
</evidence>
<gene>
    <name evidence="2" type="ORF">J057_14795</name>
</gene>